<proteinExistence type="predicted"/>
<dbReference type="RefSeq" id="WP_094841828.1">
    <property type="nucleotide sequence ID" value="NZ_NEVS01000004.1"/>
</dbReference>
<keyword evidence="2" id="KW-1185">Reference proteome</keyword>
<protein>
    <submittedName>
        <fullName evidence="1">Uncharacterized protein</fullName>
    </submittedName>
</protein>
<dbReference type="OrthoDB" id="8622530at2"/>
<dbReference type="AlphaFoldDB" id="A0A261UEP9"/>
<dbReference type="EMBL" id="NEVS01000004">
    <property type="protein sequence ID" value="OZI60416.1"/>
    <property type="molecule type" value="Genomic_DNA"/>
</dbReference>
<name>A0A261UEP9_9BORD</name>
<comment type="caution">
    <text evidence="1">The sequence shown here is derived from an EMBL/GenBank/DDBJ whole genome shotgun (WGS) entry which is preliminary data.</text>
</comment>
<accession>A0A261UEP9</accession>
<gene>
    <name evidence="1" type="ORF">CAL28_13390</name>
</gene>
<sequence length="847" mass="93423">MYISPVAAPMSPPTIFQPEFFKPYAPASQPRVPVQGDENRPRISYSADHHGSHADFCGSPDFEQYRQEVADDLRFLTQLARDLGMDDADVVEKNLRILYDHRFHENHFNTHAALFDSAGKRSLDNVCDMLRDERWPDDKRRNAIRDLADGVTLCASGAVANLMAADRELSLSGEGMRSKLWKMKEDVVRAVLQQAVSEQFGASETYPGNEVHYVSGAWNYVADAVGLDQIPDLMVPRFSVDFLNACRSKVLAAIAPDKLARLMAGECLAEFRSRTIDSPEAASGEYTAAMARRFEEVLDDIRQDLGLEAGALALRSFVRLVDDGARYEVRADHALIAVELLKAMNADSLLADAPTQLGERVDADGTRIGVYSYGDHLAWRLQQEMDGAAPWSAQRHLDMIDNADLNALPDAQGPDAPALPAGVIRQILRNGVAADLMGVRASWLGTSRSILALLRRLDADQAIQYLDANMPYLRTDFPVSERAGFLSDAITIGEPGRELARAWYPDPWALLSDTPCRYSRLTQLEHWLTANEAGPIDTVREIMIAGWSGDHDAVSLRDGIFRALSGAEGRSFMWMPVHANSPRGTDALHRLIVDLLDEPVCGEAMAETLPKLFGGANGRVQALRMLATGNAAALAAVHRMLFDPAILPLIQNDLPRILLGDDPQKEFPMWSALFTRDVPLIQAYGALLADMAKVPGMEQWLAILTTPNKSVGSPGQGEYLTDSALLHVSVADGVDVIKAYHDILVHPAILPNIRDMLPELLGPTTRDDFRGAGYLTDSLLSRNLGGYSAYREMLTDPRILPHILRDLPPQQFSRLVRAGIVEPPVEPVRSIPDRLPAYLKRLADRQS</sequence>
<reference evidence="2" key="1">
    <citation type="submission" date="2017-05" db="EMBL/GenBank/DDBJ databases">
        <title>Complete and WGS of Bordetella genogroups.</title>
        <authorList>
            <person name="Spilker T."/>
            <person name="Lipuma J."/>
        </authorList>
    </citation>
    <scope>NUCLEOTIDE SEQUENCE [LARGE SCALE GENOMIC DNA]</scope>
    <source>
        <strain evidence="2">AU8856</strain>
    </source>
</reference>
<evidence type="ECO:0000313" key="2">
    <source>
        <dbReference type="Proteomes" id="UP000215767"/>
    </source>
</evidence>
<dbReference type="Proteomes" id="UP000215767">
    <property type="component" value="Unassembled WGS sequence"/>
</dbReference>
<evidence type="ECO:0000313" key="1">
    <source>
        <dbReference type="EMBL" id="OZI60416.1"/>
    </source>
</evidence>
<organism evidence="1 2">
    <name type="scientific">Bordetella genomosp. 11</name>
    <dbReference type="NCBI Taxonomy" id="1416808"/>
    <lineage>
        <taxon>Bacteria</taxon>
        <taxon>Pseudomonadati</taxon>
        <taxon>Pseudomonadota</taxon>
        <taxon>Betaproteobacteria</taxon>
        <taxon>Burkholderiales</taxon>
        <taxon>Alcaligenaceae</taxon>
        <taxon>Bordetella</taxon>
    </lineage>
</organism>